<comment type="caution">
    <text evidence="3">The sequence shown here is derived from an EMBL/GenBank/DDBJ whole genome shotgun (WGS) entry which is preliminary data.</text>
</comment>
<evidence type="ECO:0000313" key="3">
    <source>
        <dbReference type="EMBL" id="MFC4755721.1"/>
    </source>
</evidence>
<reference evidence="4" key="1">
    <citation type="journal article" date="2019" name="Int. J. Syst. Evol. Microbiol.">
        <title>The Global Catalogue of Microorganisms (GCM) 10K type strain sequencing project: providing services to taxonomists for standard genome sequencing and annotation.</title>
        <authorList>
            <consortium name="The Broad Institute Genomics Platform"/>
            <consortium name="The Broad Institute Genome Sequencing Center for Infectious Disease"/>
            <person name="Wu L."/>
            <person name="Ma J."/>
        </authorList>
    </citation>
    <scope>NUCLEOTIDE SEQUENCE [LARGE SCALE GENOMIC DNA]</scope>
    <source>
        <strain evidence="4">JCM 11882</strain>
    </source>
</reference>
<dbReference type="CDD" id="cd07814">
    <property type="entry name" value="SRPBCC_CalC_Aha1-like"/>
    <property type="match status" value="1"/>
</dbReference>
<accession>A0ABV9PWJ3</accession>
<sequence length="329" mass="36610">MPITSVAKDPEALTLVVVADFTVPLRRLWDAYADPRQLEKFWGPPTWPATFVRHDLAHGGLSEYYMTGPDGDRSGGYWEFVAVEEGRSFEVLDGFTRDNGEPNTDMPSMRMVFEFTETDGGSRLTTTTHFNSLPELEQLLEMGMEEGMTSAMGQIDDVLADLRSFAADRATSAQLLSDTTVRISRVVRGTPEQVWAAHHDPELLRQWCYGPDGWEFTECVTSTKPGDRHRYAYAPTDGTEDQGFALVGELLETDPPHREVFLETMEGVDGPPTRNEQTLTPVDGGTLISLVVTYDSREQRDAILGTGMTDGMEVSYARLEETVLAEGRP</sequence>
<protein>
    <submittedName>
        <fullName evidence="3">SRPBCC family protein</fullName>
    </submittedName>
</protein>
<dbReference type="Gene3D" id="3.30.530.20">
    <property type="match status" value="2"/>
</dbReference>
<organism evidence="3 4">
    <name type="scientific">Dietzia aurantiaca</name>
    <dbReference type="NCBI Taxonomy" id="983873"/>
    <lineage>
        <taxon>Bacteria</taxon>
        <taxon>Bacillati</taxon>
        <taxon>Actinomycetota</taxon>
        <taxon>Actinomycetes</taxon>
        <taxon>Mycobacteriales</taxon>
        <taxon>Dietziaceae</taxon>
        <taxon>Dietzia</taxon>
    </lineage>
</organism>
<dbReference type="Pfam" id="PF08327">
    <property type="entry name" value="AHSA1"/>
    <property type="match status" value="2"/>
</dbReference>
<evidence type="ECO:0000259" key="2">
    <source>
        <dbReference type="Pfam" id="PF08327"/>
    </source>
</evidence>
<gene>
    <name evidence="3" type="ORF">ACFO7U_13185</name>
</gene>
<name>A0ABV9PWJ3_9ACTN</name>
<dbReference type="EMBL" id="JBHSHP010000052">
    <property type="protein sequence ID" value="MFC4755721.1"/>
    <property type="molecule type" value="Genomic_DNA"/>
</dbReference>
<dbReference type="SUPFAM" id="SSF55961">
    <property type="entry name" value="Bet v1-like"/>
    <property type="match status" value="2"/>
</dbReference>
<dbReference type="InterPro" id="IPR013538">
    <property type="entry name" value="ASHA1/2-like_C"/>
</dbReference>
<feature type="domain" description="Activator of Hsp90 ATPase homologue 1/2-like C-terminal" evidence="2">
    <location>
        <begin position="23"/>
        <end position="159"/>
    </location>
</feature>
<comment type="similarity">
    <text evidence="1">Belongs to the AHA1 family.</text>
</comment>
<feature type="domain" description="Activator of Hsp90 ATPase homologue 1/2-like C-terminal" evidence="2">
    <location>
        <begin position="190"/>
        <end position="323"/>
    </location>
</feature>
<keyword evidence="4" id="KW-1185">Reference proteome</keyword>
<dbReference type="RefSeq" id="WP_344995062.1">
    <property type="nucleotide sequence ID" value="NZ_BAABCD010000049.1"/>
</dbReference>
<dbReference type="InterPro" id="IPR023393">
    <property type="entry name" value="START-like_dom_sf"/>
</dbReference>
<proteinExistence type="inferred from homology"/>
<evidence type="ECO:0000256" key="1">
    <source>
        <dbReference type="ARBA" id="ARBA00006817"/>
    </source>
</evidence>
<dbReference type="Proteomes" id="UP001595836">
    <property type="component" value="Unassembled WGS sequence"/>
</dbReference>
<evidence type="ECO:0000313" key="4">
    <source>
        <dbReference type="Proteomes" id="UP001595836"/>
    </source>
</evidence>